<feature type="region of interest" description="Disordered" evidence="1">
    <location>
        <begin position="1"/>
        <end position="28"/>
    </location>
</feature>
<dbReference type="Proteomes" id="UP000335636">
    <property type="component" value="Unassembled WGS sequence"/>
</dbReference>
<gene>
    <name evidence="2" type="ORF">GHT09_016061</name>
    <name evidence="3" type="ORF">MONAX_5E016885</name>
</gene>
<evidence type="ECO:0000256" key="1">
    <source>
        <dbReference type="SAM" id="MobiDB-lite"/>
    </source>
</evidence>
<dbReference type="EMBL" id="WJEC01006446">
    <property type="protein sequence ID" value="KAF7473266.1"/>
    <property type="molecule type" value="Genomic_DNA"/>
</dbReference>
<sequence length="68" mass="6528">MAAPILGHQRGPGVRVPAGLPPQEPGDSSWDLQVQCGGVCGFGGAWGLPAESAGGPCLAAASQSGSSA</sequence>
<reference evidence="2" key="2">
    <citation type="submission" date="2020-08" db="EMBL/GenBank/DDBJ databases">
        <authorList>
            <person name="Shumante A."/>
            <person name="Zimin A.V."/>
            <person name="Puiu D."/>
            <person name="Salzberg S.L."/>
        </authorList>
    </citation>
    <scope>NUCLEOTIDE SEQUENCE</scope>
    <source>
        <strain evidence="2">WC2-LM</strain>
        <tissue evidence="2">Liver</tissue>
    </source>
</reference>
<evidence type="ECO:0000313" key="2">
    <source>
        <dbReference type="EMBL" id="KAF7473266.1"/>
    </source>
</evidence>
<dbReference type="EMBL" id="CABDUW010000014">
    <property type="protein sequence ID" value="VTJ52086.1"/>
    <property type="molecule type" value="Genomic_DNA"/>
</dbReference>
<reference evidence="3 4" key="1">
    <citation type="submission" date="2019-04" db="EMBL/GenBank/DDBJ databases">
        <authorList>
            <person name="Alioto T."/>
            <person name="Alioto T."/>
        </authorList>
    </citation>
    <scope>NUCLEOTIDE SEQUENCE [LARGE SCALE GENOMIC DNA]</scope>
</reference>
<accession>A0A5E4A598</accession>
<name>A0A5E4A598_MARMO</name>
<protein>
    <submittedName>
        <fullName evidence="3">Uncharacterized protein</fullName>
    </submittedName>
</protein>
<evidence type="ECO:0000313" key="4">
    <source>
        <dbReference type="Proteomes" id="UP000335636"/>
    </source>
</evidence>
<organism evidence="3 4">
    <name type="scientific">Marmota monax</name>
    <name type="common">Woodchuck</name>
    <dbReference type="NCBI Taxonomy" id="9995"/>
    <lineage>
        <taxon>Eukaryota</taxon>
        <taxon>Metazoa</taxon>
        <taxon>Chordata</taxon>
        <taxon>Craniata</taxon>
        <taxon>Vertebrata</taxon>
        <taxon>Euteleostomi</taxon>
        <taxon>Mammalia</taxon>
        <taxon>Eutheria</taxon>
        <taxon>Euarchontoglires</taxon>
        <taxon>Glires</taxon>
        <taxon>Rodentia</taxon>
        <taxon>Sciuromorpha</taxon>
        <taxon>Sciuridae</taxon>
        <taxon>Xerinae</taxon>
        <taxon>Marmotini</taxon>
        <taxon>Marmota</taxon>
    </lineage>
</organism>
<keyword evidence="4" id="KW-1185">Reference proteome</keyword>
<dbReference type="Proteomes" id="UP000662637">
    <property type="component" value="Unassembled WGS sequence"/>
</dbReference>
<proteinExistence type="predicted"/>
<dbReference type="AlphaFoldDB" id="A0A5E4A598"/>
<evidence type="ECO:0000313" key="3">
    <source>
        <dbReference type="EMBL" id="VTJ52086.1"/>
    </source>
</evidence>